<name>A0A931CUQ4_9BACT</name>
<evidence type="ECO:0000313" key="1">
    <source>
        <dbReference type="EMBL" id="MBG0779405.1"/>
    </source>
</evidence>
<gene>
    <name evidence="1" type="ORF">H0S81_05715</name>
</gene>
<dbReference type="EMBL" id="JACCQK010000304">
    <property type="protein sequence ID" value="MBG0779405.1"/>
    <property type="molecule type" value="Genomic_DNA"/>
</dbReference>
<accession>A0A931CUQ4</accession>
<reference evidence="1" key="1">
    <citation type="submission" date="2020-07" db="EMBL/GenBank/DDBJ databases">
        <title>Severe corrosion of carbon steel in oil field produced water can be linked to methanogenic archaea containing a special type of NiFe hydrogenase.</title>
        <authorList>
            <person name="Lahme S."/>
            <person name="Mand J."/>
            <person name="Longwell J."/>
            <person name="Smith R."/>
            <person name="Enning D."/>
        </authorList>
    </citation>
    <scope>NUCLEOTIDE SEQUENCE</scope>
    <source>
        <strain evidence="1">MIC098Bin6</strain>
    </source>
</reference>
<proteinExistence type="predicted"/>
<protein>
    <submittedName>
        <fullName evidence="1">Uncharacterized protein</fullName>
    </submittedName>
</protein>
<sequence length="163" mass="18781">MKDALLTQAQKLEPPGETAIREFADKWENMAATGTRLLMARPDLAKLVGRGNEKMAEDNNRNFPRFMLSLFSDYQPAVFVETVLWVFRAYRSHGFQTTYWAANLNIWVDLLQKELSEDAWQQIYPFYNWLIVNIPVFTAITDTDLPESVSNSPDHLYGTGTQK</sequence>
<dbReference type="AlphaFoldDB" id="A0A931CUQ4"/>
<organism evidence="1 2">
    <name type="scientific">Desulfotignum balticum</name>
    <dbReference type="NCBI Taxonomy" id="115781"/>
    <lineage>
        <taxon>Bacteria</taxon>
        <taxon>Pseudomonadati</taxon>
        <taxon>Thermodesulfobacteriota</taxon>
        <taxon>Desulfobacteria</taxon>
        <taxon>Desulfobacterales</taxon>
        <taxon>Desulfobacteraceae</taxon>
        <taxon>Desulfotignum</taxon>
    </lineage>
</organism>
<evidence type="ECO:0000313" key="2">
    <source>
        <dbReference type="Proteomes" id="UP000706172"/>
    </source>
</evidence>
<dbReference type="Proteomes" id="UP000706172">
    <property type="component" value="Unassembled WGS sequence"/>
</dbReference>
<comment type="caution">
    <text evidence="1">The sequence shown here is derived from an EMBL/GenBank/DDBJ whole genome shotgun (WGS) entry which is preliminary data.</text>
</comment>